<sequence>MADEVINRVAASGLVVLDLRQFQPTTPPVVVDISAFLVQGLMLREKEFRAQVLHTDWSEYTGQTVCIGCSTDALVPYWAPLFVATQLRPYAASISTLPPAEWHLQQWVANLQTTLDLASYAGKKVVLQAQATVPAELYVQAGRLLLPVVASLMCGEPGYAVPIYKQVIAGARSAKDPS</sequence>
<comment type="caution">
    <text evidence="1">The sequence shown here is derived from an EMBL/GenBank/DDBJ whole genome shotgun (WGS) entry which is preliminary data.</text>
</comment>
<dbReference type="Pfam" id="PF10652">
    <property type="entry name" value="DUF2480"/>
    <property type="match status" value="1"/>
</dbReference>
<evidence type="ECO:0000313" key="1">
    <source>
        <dbReference type="EMBL" id="MBB6061515.1"/>
    </source>
</evidence>
<organism evidence="1 2">
    <name type="scientific">Hymenobacter luteus</name>
    <dbReference type="NCBI Taxonomy" id="1411122"/>
    <lineage>
        <taxon>Bacteria</taxon>
        <taxon>Pseudomonadati</taxon>
        <taxon>Bacteroidota</taxon>
        <taxon>Cytophagia</taxon>
        <taxon>Cytophagales</taxon>
        <taxon>Hymenobacteraceae</taxon>
        <taxon>Hymenobacter</taxon>
    </lineage>
</organism>
<proteinExistence type="predicted"/>
<name>A0A7W9T5U9_9BACT</name>
<keyword evidence="2" id="KW-1185">Reference proteome</keyword>
<accession>A0A7W9T5U9</accession>
<dbReference type="EMBL" id="JACHGG010000016">
    <property type="protein sequence ID" value="MBB6061515.1"/>
    <property type="molecule type" value="Genomic_DNA"/>
</dbReference>
<evidence type="ECO:0000313" key="2">
    <source>
        <dbReference type="Proteomes" id="UP000532746"/>
    </source>
</evidence>
<dbReference type="AlphaFoldDB" id="A0A7W9T5U9"/>
<dbReference type="RefSeq" id="WP_183405579.1">
    <property type="nucleotide sequence ID" value="NZ_JACHGG010000016.1"/>
</dbReference>
<dbReference type="Proteomes" id="UP000532746">
    <property type="component" value="Unassembled WGS sequence"/>
</dbReference>
<evidence type="ECO:0008006" key="3">
    <source>
        <dbReference type="Google" id="ProtNLM"/>
    </source>
</evidence>
<gene>
    <name evidence="1" type="ORF">HNQ93_004396</name>
</gene>
<dbReference type="InterPro" id="IPR018914">
    <property type="entry name" value="DUF2480"/>
</dbReference>
<reference evidence="1 2" key="1">
    <citation type="submission" date="2020-08" db="EMBL/GenBank/DDBJ databases">
        <title>Genomic Encyclopedia of Type Strains, Phase IV (KMG-IV): sequencing the most valuable type-strain genomes for metagenomic binning, comparative biology and taxonomic classification.</title>
        <authorList>
            <person name="Goeker M."/>
        </authorList>
    </citation>
    <scope>NUCLEOTIDE SEQUENCE [LARGE SCALE GENOMIC DNA]</scope>
    <source>
        <strain evidence="1 2">DSM 26718</strain>
    </source>
</reference>
<protein>
    <recommendedName>
        <fullName evidence="3">DUF2480 family protein</fullName>
    </recommendedName>
</protein>